<organism evidence="2 3">
    <name type="scientific">Rheinheimera pacifica</name>
    <dbReference type="NCBI Taxonomy" id="173990"/>
    <lineage>
        <taxon>Bacteria</taxon>
        <taxon>Pseudomonadati</taxon>
        <taxon>Pseudomonadota</taxon>
        <taxon>Gammaproteobacteria</taxon>
        <taxon>Chromatiales</taxon>
        <taxon>Chromatiaceae</taxon>
        <taxon>Rheinheimera</taxon>
    </lineage>
</organism>
<dbReference type="OrthoDB" id="6189192at2"/>
<protein>
    <recommendedName>
        <fullName evidence="4">Beta-barrel porin 2</fullName>
    </recommendedName>
</protein>
<name>A0A1H6LLM1_9GAMM</name>
<keyword evidence="1" id="KW-0732">Signal</keyword>
<dbReference type="EMBL" id="FNXF01000005">
    <property type="protein sequence ID" value="SEH85556.1"/>
    <property type="molecule type" value="Genomic_DNA"/>
</dbReference>
<gene>
    <name evidence="2" type="ORF">SAMN05660691_01820</name>
</gene>
<reference evidence="3" key="1">
    <citation type="submission" date="2016-10" db="EMBL/GenBank/DDBJ databases">
        <authorList>
            <person name="Varghese N."/>
            <person name="Submissions S."/>
        </authorList>
    </citation>
    <scope>NUCLEOTIDE SEQUENCE [LARGE SCALE GENOMIC DNA]</scope>
    <source>
        <strain evidence="3">DSM 17616</strain>
    </source>
</reference>
<dbReference type="RefSeq" id="WP_092792508.1">
    <property type="nucleotide sequence ID" value="NZ_FNXF01000005.1"/>
</dbReference>
<evidence type="ECO:0000313" key="3">
    <source>
        <dbReference type="Proteomes" id="UP000199371"/>
    </source>
</evidence>
<feature type="signal peptide" evidence="1">
    <location>
        <begin position="1"/>
        <end position="22"/>
    </location>
</feature>
<sequence>MFYTRSICFGITLLLTATSLQASNGWHGPEPFRLERLESRQFDYNIESFLQRLSFTEQPIQTASPLWQQNGWYGSGGSSRGKEFYVHSLMQQKLSFDAPVFAGFRHKRSEDLDGRYDRTLFGVGYQADQQWELGVWGDVSGAKEEMDLQFETHRAYDDGSYATAAVVLADVFYNSKTYSDNRYEQTPVTLYLAGAKTIGRQQLAAFANVNLTTRFNDQQAQQLFTDKQYSAGVNWQQELLQGARVLVQAQGLYGRRSASTLLTAPQPTDWLLVRRFQQLNAEWQQAPAADSLSFGLQANRLTEQDSRASPERTAAEYRREAFAYVRTERPISENWLWRPTLYTGYANVRSELRRHSDEPLKDNGWLAKISPNVVWQLSELTGAYLTINPTVKLHNLQFGGGNVQVFVPF</sequence>
<feature type="chain" id="PRO_5011519444" description="Beta-barrel porin 2" evidence="1">
    <location>
        <begin position="23"/>
        <end position="409"/>
    </location>
</feature>
<proteinExistence type="predicted"/>
<evidence type="ECO:0000313" key="2">
    <source>
        <dbReference type="EMBL" id="SEH85556.1"/>
    </source>
</evidence>
<keyword evidence="3" id="KW-1185">Reference proteome</keyword>
<evidence type="ECO:0008006" key="4">
    <source>
        <dbReference type="Google" id="ProtNLM"/>
    </source>
</evidence>
<evidence type="ECO:0000256" key="1">
    <source>
        <dbReference type="SAM" id="SignalP"/>
    </source>
</evidence>
<accession>A0A1H6LLM1</accession>
<dbReference type="Proteomes" id="UP000199371">
    <property type="component" value="Unassembled WGS sequence"/>
</dbReference>
<dbReference type="AlphaFoldDB" id="A0A1H6LLM1"/>